<sequence>MISFHLTSELQYCLLVFSISCNLVFKCCNSSIFAIAVELIWGMVVISEIPFVDSSVTT</sequence>
<dbReference type="Proteomes" id="UP000291097">
    <property type="component" value="Unassembled WGS sequence"/>
</dbReference>
<protein>
    <submittedName>
        <fullName evidence="1">Uncharacterized protein</fullName>
    </submittedName>
</protein>
<evidence type="ECO:0000313" key="1">
    <source>
        <dbReference type="EMBL" id="RZV12552.1"/>
    </source>
</evidence>
<dbReference type="AlphaFoldDB" id="A0A482YKV3"/>
<dbReference type="EMBL" id="SHMP01000002">
    <property type="protein sequence ID" value="RZV12552.1"/>
    <property type="molecule type" value="Genomic_DNA"/>
</dbReference>
<proteinExistence type="predicted"/>
<gene>
    <name evidence="1" type="ORF">BDK88_0091</name>
</gene>
<evidence type="ECO:0000313" key="2">
    <source>
        <dbReference type="Proteomes" id="UP000291097"/>
    </source>
</evidence>
<reference evidence="1 2" key="1">
    <citation type="submission" date="2019-02" db="EMBL/GenBank/DDBJ databases">
        <title>Genomic Encyclopedia of Archaeal and Bacterial Type Strains, Phase II (KMG-II): from individual species to whole genera.</title>
        <authorList>
            <person name="Goeker M."/>
        </authorList>
    </citation>
    <scope>NUCLEOTIDE SEQUENCE [LARGE SCALE GENOMIC DNA]</scope>
    <source>
        <strain evidence="1 2">DSM 18328</strain>
    </source>
</reference>
<comment type="caution">
    <text evidence="1">The sequence shown here is derived from an EMBL/GenBank/DDBJ whole genome shotgun (WGS) entry which is preliminary data.</text>
</comment>
<organism evidence="1 2">
    <name type="scientific">Natrinema hispanicum</name>
    <dbReference type="NCBI Taxonomy" id="392421"/>
    <lineage>
        <taxon>Archaea</taxon>
        <taxon>Methanobacteriati</taxon>
        <taxon>Methanobacteriota</taxon>
        <taxon>Stenosarchaea group</taxon>
        <taxon>Halobacteria</taxon>
        <taxon>Halobacteriales</taxon>
        <taxon>Natrialbaceae</taxon>
        <taxon>Natrinema</taxon>
    </lineage>
</organism>
<name>A0A482YKV3_9EURY</name>
<accession>A0A482YKV3</accession>